<comment type="caution">
    <text evidence="1">The sequence shown here is derived from an EMBL/GenBank/DDBJ whole genome shotgun (WGS) entry which is preliminary data.</text>
</comment>
<proteinExistence type="predicted"/>
<dbReference type="Proteomes" id="UP000053237">
    <property type="component" value="Unassembled WGS sequence"/>
</dbReference>
<evidence type="ECO:0000313" key="2">
    <source>
        <dbReference type="Proteomes" id="UP000053237"/>
    </source>
</evidence>
<dbReference type="EMBL" id="CAIX01001235">
    <property type="protein sequence ID" value="CCI11566.1"/>
    <property type="molecule type" value="Genomic_DNA"/>
</dbReference>
<name>A0A024FX31_9STRA</name>
<sequence>MVVIELLSTQKHSKPMGKYGWNVFRKRESKVSCIEITSTAFKDIKKSSEGCSSNKRILSVLHTEMINVWVIAARVAGLPTFSHFTALLGKSSRVISYTLLVPPQSSSAICVGTCLFVDAHNPNSSMRKKTTKCLHLLI</sequence>
<dbReference type="InParanoid" id="A0A024FX31"/>
<accession>A0A024FX31</accession>
<gene>
    <name evidence="1" type="ORF">BN9_131250</name>
</gene>
<keyword evidence="2" id="KW-1185">Reference proteome</keyword>
<evidence type="ECO:0000313" key="1">
    <source>
        <dbReference type="EMBL" id="CCI11566.1"/>
    </source>
</evidence>
<organism evidence="1 2">
    <name type="scientific">Albugo candida</name>
    <dbReference type="NCBI Taxonomy" id="65357"/>
    <lineage>
        <taxon>Eukaryota</taxon>
        <taxon>Sar</taxon>
        <taxon>Stramenopiles</taxon>
        <taxon>Oomycota</taxon>
        <taxon>Peronosporomycetes</taxon>
        <taxon>Albuginales</taxon>
        <taxon>Albuginaceae</taxon>
        <taxon>Albugo</taxon>
    </lineage>
</organism>
<reference evidence="1 2" key="1">
    <citation type="submission" date="2012-05" db="EMBL/GenBank/DDBJ databases">
        <title>Recombination and specialization in a pathogen metapopulation.</title>
        <authorList>
            <person name="Gardiner A."/>
            <person name="Kemen E."/>
            <person name="Schultz-Larsen T."/>
            <person name="MacLean D."/>
            <person name="Van Oosterhout C."/>
            <person name="Jones J.D.G."/>
        </authorList>
    </citation>
    <scope>NUCLEOTIDE SEQUENCE [LARGE SCALE GENOMIC DNA]</scope>
    <source>
        <strain evidence="1 2">Ac Nc2</strain>
    </source>
</reference>
<protein>
    <submittedName>
        <fullName evidence="1">Uncharacterized protein</fullName>
    </submittedName>
</protein>
<dbReference type="AlphaFoldDB" id="A0A024FX31"/>